<evidence type="ECO:0000256" key="16">
    <source>
        <dbReference type="SAM" id="MobiDB-lite"/>
    </source>
</evidence>
<feature type="region of interest" description="DNA-binding and helicase activity, interacts with RecC" evidence="15">
    <location>
        <begin position="1"/>
        <end position="744"/>
    </location>
</feature>
<dbReference type="CDD" id="cd22352">
    <property type="entry name" value="RecB_C-like"/>
    <property type="match status" value="1"/>
</dbReference>
<dbReference type="EC" id="5.6.2.4" evidence="15"/>
<feature type="compositionally biased region" description="Low complexity" evidence="16">
    <location>
        <begin position="813"/>
        <end position="822"/>
    </location>
</feature>
<comment type="caution">
    <text evidence="17">The sequence shown here is derived from an EMBL/GenBank/DDBJ whole genome shotgun (WGS) entry which is preliminary data.</text>
</comment>
<comment type="similarity">
    <text evidence="15">Belongs to the helicase family. UvrD subfamily.</text>
</comment>
<accession>A0A1X0CYF8</accession>
<dbReference type="GO" id="GO:0005829">
    <property type="term" value="C:cytosol"/>
    <property type="evidence" value="ECO:0007669"/>
    <property type="project" value="TreeGrafter"/>
</dbReference>
<keyword evidence="12 15" id="KW-0413">Isomerase</keyword>
<dbReference type="GO" id="GO:0000287">
    <property type="term" value="F:magnesium ion binding"/>
    <property type="evidence" value="ECO:0007669"/>
    <property type="project" value="UniProtKB-UniRule"/>
</dbReference>
<comment type="cofactor">
    <cofactor evidence="15">
        <name>Mg(2+)</name>
        <dbReference type="ChEBI" id="CHEBI:18420"/>
    </cofactor>
    <text evidence="15">Binds 1 Mg(2+) ion per subunit.</text>
</comment>
<dbReference type="PANTHER" id="PTHR11070:SF23">
    <property type="entry name" value="RECBCD ENZYME SUBUNIT RECB"/>
    <property type="match status" value="1"/>
</dbReference>
<evidence type="ECO:0000256" key="13">
    <source>
        <dbReference type="ARBA" id="ARBA00034617"/>
    </source>
</evidence>
<evidence type="ECO:0000256" key="11">
    <source>
        <dbReference type="ARBA" id="ARBA00023204"/>
    </source>
</evidence>
<comment type="catalytic activity">
    <reaction evidence="14 15">
        <text>ATP + H2O = ADP + phosphate + H(+)</text>
        <dbReference type="Rhea" id="RHEA:13065"/>
        <dbReference type="ChEBI" id="CHEBI:15377"/>
        <dbReference type="ChEBI" id="CHEBI:15378"/>
        <dbReference type="ChEBI" id="CHEBI:30616"/>
        <dbReference type="ChEBI" id="CHEBI:43474"/>
        <dbReference type="ChEBI" id="CHEBI:456216"/>
        <dbReference type="EC" id="5.6.2.4"/>
    </reaction>
</comment>
<comment type="miscellaneous">
    <text evidence="15">In the RecBCD complex, RecB has a slow 3'-5' helicase, an exonuclease activity and loads RecA onto ssDNA, RecD has a fast 5'-3' helicase activity, while RecC stimulates the ATPase and processivity of the RecB helicase and contributes to recognition of the Chi site.</text>
</comment>
<dbReference type="PROSITE" id="PS51198">
    <property type="entry name" value="UVRD_HELICASE_ATP_BIND"/>
    <property type="match status" value="1"/>
</dbReference>
<feature type="active site" description="For nuclease activity" evidence="15">
    <location>
        <position position="1031"/>
    </location>
</feature>
<comment type="domain">
    <text evidence="15">The N-terminal DNA-binding domain is a ssDNA-dependent ATPase and has ATP-dependent 3'-5' helicase function. This domain interacts with RecC.</text>
</comment>
<evidence type="ECO:0000256" key="1">
    <source>
        <dbReference type="ARBA" id="ARBA00022722"/>
    </source>
</evidence>
<dbReference type="Proteomes" id="UP000192801">
    <property type="component" value="Unassembled WGS sequence"/>
</dbReference>
<dbReference type="SUPFAM" id="SSF52980">
    <property type="entry name" value="Restriction endonuclease-like"/>
    <property type="match status" value="1"/>
</dbReference>
<keyword evidence="4 15" id="KW-0227">DNA damage</keyword>
<dbReference type="GO" id="GO:0003677">
    <property type="term" value="F:DNA binding"/>
    <property type="evidence" value="ECO:0007669"/>
    <property type="project" value="UniProtKB-UniRule"/>
</dbReference>
<sequence length="1145" mass="122864">MQPFNLLDPLPAPGTTLLLEASAGTGKTYALAAMVTRYIAEGAVTLDQMLLITFTRAATRELRERVRGQLLAAAEAFEDPETATGDLLPALLDVDAQEFAARRKRLRDALADFDDASVTTTHGFCQIVLKSLGIAGDSESGVTLVDNLDDLADEITDDLYLAGFAQSADQPTLTRAEAGKLARHVIANPGVELQPVAPQPGTEAALRRAFAGRVLAELEIRKRRSGILSYDDLLSRLATALADPQAPAREQMRRRWKVVMVDEFQDTDPIQWQILHRAFDGHSTLILIGDPKQAIYAFRGADVNTYLQAAATAGIQRTLDTNWRSDARLVDALAILTGGAALGDPAIVVHPVKASHDGGRLVYPSGESAPPIRLRTADRARFRVRDRKTIRIDWLREHITADLVADIGRMLADGTRFDGEPLTAGDIAVLTESNFDARRCHEALLAAGIPAVYTGEIDVFDSEAADDWLILLEAFDAPHRSGLVRAAAATMFFGHTANTLAEGGPALTDRIADTLREWAGHARDRGIAAVLEAALLDGMGQRVLGCVGGERRMTDLTQLAQLLGDAAHRNRLSPSGLHGWLTEQRRDRGGASERRRRLDSDAQAVSVLTVWASKGLQFPVVYLPFAFNRHLHTDDYPRYHDDAGRRCLYIGGDGGRERRDADGIGRRESAGESLRVNYVALTRAQSQVVAWWAPARDEPTGALSRLLRGRTPGGPEVPDECDPVDTDDAARTILDDWQRRGAITVEDAEIAAIPTPVEQPPATGQSVRRFTRGLDSGWRRTSYSGLLRAAEGMVVATGVGSEPVDVGKDDEPGPSVISPGGSASVGGGGASVASAGGPGVKPGPSVISPGAPEEIAVPGGTADAPVSPMADLAAGAAFGSLVHAVLESADPQAPDLAAELTEQVRAHQLWWPCDIDASDLAEALVPMHDTPLGPLADGLTLRQIGRRDRLRELDFEIPLAGGDSITGSSPQITVAQFGQVIADALAPDDPLAGYAARLQTPELGGQPLRGYLSGSIDAVLRVPGPRYLIVDYKTNRLGDPSRPLTAADYGPRQLVDAMEHSHYPLQALLYSVVLHRFLRWRQPGYRPEQHLGGVLYLFLRGMCGPDTPAVDGVPAGVFSWRPPARLIEDLSDLLAASEADGRVSR</sequence>
<feature type="region of interest" description="Disordered" evidence="16">
    <location>
        <begin position="800"/>
        <end position="846"/>
    </location>
</feature>
<evidence type="ECO:0000313" key="18">
    <source>
        <dbReference type="Proteomes" id="UP000192801"/>
    </source>
</evidence>
<gene>
    <name evidence="15" type="primary">recB</name>
    <name evidence="17" type="ORF">BST26_18925</name>
</gene>
<organism evidence="17 18">
    <name type="scientific">Mycolicibacterium insubricum</name>
    <dbReference type="NCBI Taxonomy" id="444597"/>
    <lineage>
        <taxon>Bacteria</taxon>
        <taxon>Bacillati</taxon>
        <taxon>Actinomycetota</taxon>
        <taxon>Actinomycetes</taxon>
        <taxon>Mycobacteriales</taxon>
        <taxon>Mycobacteriaceae</taxon>
        <taxon>Mycolicibacterium</taxon>
    </lineage>
</organism>
<dbReference type="PROSITE" id="PS51217">
    <property type="entry name" value="UVRD_HELICASE_CTER"/>
    <property type="match status" value="1"/>
</dbReference>
<evidence type="ECO:0000256" key="6">
    <source>
        <dbReference type="ARBA" id="ARBA00022806"/>
    </source>
</evidence>
<keyword evidence="7 15" id="KW-0269">Exonuclease</keyword>
<keyword evidence="18" id="KW-1185">Reference proteome</keyword>
<dbReference type="InterPro" id="IPR011604">
    <property type="entry name" value="PDDEXK-like_dom_sf"/>
</dbReference>
<dbReference type="STRING" id="444597.BST26_18925"/>
<keyword evidence="6 15" id="KW-0347">Helicase</keyword>
<evidence type="ECO:0000256" key="3">
    <source>
        <dbReference type="ARBA" id="ARBA00022741"/>
    </source>
</evidence>
<comment type="domain">
    <text evidence="15">The C-terminal domain has nuclease activity and interacts with RecD. It interacts with RecA, facilitating its loading onto ssDNA.</text>
</comment>
<keyword evidence="11 15" id="KW-0234">DNA repair</keyword>
<dbReference type="GO" id="GO:0005524">
    <property type="term" value="F:ATP binding"/>
    <property type="evidence" value="ECO:0007669"/>
    <property type="project" value="UniProtKB-UniRule"/>
</dbReference>
<dbReference type="InterPro" id="IPR004586">
    <property type="entry name" value="RecB"/>
</dbReference>
<comment type="catalytic activity">
    <reaction evidence="15">
        <text>Exonucleolytic cleavage (in the presence of ATP) in either 5'- to 3'- or 3'- to 5'-direction to yield 5'-phosphooligonucleotides.</text>
        <dbReference type="EC" id="3.1.11.5"/>
    </reaction>
</comment>
<dbReference type="Gene3D" id="3.90.320.10">
    <property type="match status" value="1"/>
</dbReference>
<reference evidence="17 18" key="1">
    <citation type="submission" date="2016-12" db="EMBL/GenBank/DDBJ databases">
        <title>The new phylogeny of genus Mycobacterium.</title>
        <authorList>
            <person name="Tortoli E."/>
            <person name="Trovato A."/>
            <person name="Cirillo D.M."/>
        </authorList>
    </citation>
    <scope>NUCLEOTIDE SEQUENCE [LARGE SCALE GENOMIC DNA]</scope>
    <source>
        <strain evidence="17 18">DSM 45130</strain>
    </source>
</reference>
<dbReference type="EC" id="3.1.11.5" evidence="15"/>
<keyword evidence="8 15" id="KW-0067">ATP-binding</keyword>
<dbReference type="Pfam" id="PF13361">
    <property type="entry name" value="UvrD_C"/>
    <property type="match status" value="1"/>
</dbReference>
<evidence type="ECO:0000256" key="9">
    <source>
        <dbReference type="ARBA" id="ARBA00022842"/>
    </source>
</evidence>
<dbReference type="Pfam" id="PF00580">
    <property type="entry name" value="UvrD-helicase"/>
    <property type="match status" value="1"/>
</dbReference>
<dbReference type="RefSeq" id="WP_083033187.1">
    <property type="nucleotide sequence ID" value="NZ_AP022618.1"/>
</dbReference>
<evidence type="ECO:0000256" key="7">
    <source>
        <dbReference type="ARBA" id="ARBA00022839"/>
    </source>
</evidence>
<evidence type="ECO:0000256" key="14">
    <source>
        <dbReference type="ARBA" id="ARBA00048988"/>
    </source>
</evidence>
<evidence type="ECO:0000256" key="2">
    <source>
        <dbReference type="ARBA" id="ARBA00022723"/>
    </source>
</evidence>
<dbReference type="InterPro" id="IPR027417">
    <property type="entry name" value="P-loop_NTPase"/>
</dbReference>
<evidence type="ECO:0000256" key="10">
    <source>
        <dbReference type="ARBA" id="ARBA00023125"/>
    </source>
</evidence>
<keyword evidence="5 15" id="KW-0378">Hydrolase</keyword>
<dbReference type="InterPro" id="IPR014016">
    <property type="entry name" value="UvrD-like_ATP-bd"/>
</dbReference>
<dbReference type="InterPro" id="IPR000212">
    <property type="entry name" value="DNA_helicase_UvrD/REP"/>
</dbReference>
<keyword evidence="2 15" id="KW-0479">Metal-binding</keyword>
<dbReference type="AlphaFoldDB" id="A0A1X0CYF8"/>
<feature type="binding site" evidence="15">
    <location>
        <position position="1017"/>
    </location>
    <ligand>
        <name>Mg(2+)</name>
        <dbReference type="ChEBI" id="CHEBI:18420"/>
    </ligand>
</feature>
<name>A0A1X0CYF8_9MYCO</name>
<dbReference type="Gene3D" id="3.40.50.300">
    <property type="entry name" value="P-loop containing nucleotide triphosphate hydrolases"/>
    <property type="match status" value="2"/>
</dbReference>
<keyword evidence="1 15" id="KW-0540">Nuclease</keyword>
<dbReference type="PANTHER" id="PTHR11070">
    <property type="entry name" value="UVRD / RECB / PCRA DNA HELICASE FAMILY MEMBER"/>
    <property type="match status" value="1"/>
</dbReference>
<dbReference type="GO" id="GO:0008854">
    <property type="term" value="F:exodeoxyribonuclease V activity"/>
    <property type="evidence" value="ECO:0007669"/>
    <property type="project" value="UniProtKB-EC"/>
</dbReference>
<comment type="subunit">
    <text evidence="15">Heterotrimer of RecB, RecC and RecD. All subunits contribute to DNA-binding. Interacts with RecA.</text>
</comment>
<dbReference type="Pfam" id="PF12705">
    <property type="entry name" value="PDDEXK_1"/>
    <property type="match status" value="1"/>
</dbReference>
<proteinExistence type="inferred from homology"/>
<dbReference type="OrthoDB" id="9810135at2"/>
<feature type="compositionally biased region" description="Basic and acidic residues" evidence="16">
    <location>
        <begin position="583"/>
        <end position="596"/>
    </location>
</feature>
<dbReference type="SUPFAM" id="SSF52540">
    <property type="entry name" value="P-loop containing nucleoside triphosphate hydrolases"/>
    <property type="match status" value="1"/>
</dbReference>
<dbReference type="CDD" id="cd17932">
    <property type="entry name" value="DEXQc_UvrD"/>
    <property type="match status" value="1"/>
</dbReference>
<dbReference type="InterPro" id="IPR011335">
    <property type="entry name" value="Restrct_endonuc-II-like"/>
</dbReference>
<feature type="binding site" evidence="15">
    <location>
        <position position="883"/>
    </location>
    <ligand>
        <name>Mg(2+)</name>
        <dbReference type="ChEBI" id="CHEBI:18420"/>
    </ligand>
</feature>
<dbReference type="Gene3D" id="1.10.486.10">
    <property type="entry name" value="PCRA, domain 4"/>
    <property type="match status" value="1"/>
</dbReference>
<dbReference type="InterPro" id="IPR038726">
    <property type="entry name" value="PDDEXK_AddAB-type"/>
</dbReference>
<evidence type="ECO:0000313" key="17">
    <source>
        <dbReference type="EMBL" id="ORA65196.1"/>
    </source>
</evidence>
<feature type="binding site" evidence="15">
    <location>
        <position position="1031"/>
    </location>
    <ligand>
        <name>Mg(2+)</name>
        <dbReference type="ChEBI" id="CHEBI:18420"/>
    </ligand>
</feature>
<protein>
    <recommendedName>
        <fullName evidence="15">RecBCD enzyme subunit RecB</fullName>
        <ecNumber evidence="15">3.1.11.5</ecNumber>
        <ecNumber evidence="15">5.6.2.4</ecNumber>
    </recommendedName>
    <alternativeName>
        <fullName evidence="15">DNA 3'-5' helicase subunit RecB</fullName>
    </alternativeName>
    <alternativeName>
        <fullName evidence="15">Exonuclease V subunit RecB</fullName>
        <shortName evidence="15">ExoV subunit RecB</shortName>
    </alternativeName>
    <alternativeName>
        <fullName evidence="15">Helicase/nuclease RecBCD subunit RecB</fullName>
    </alternativeName>
</protein>
<keyword evidence="3 15" id="KW-0547">Nucleotide-binding</keyword>
<dbReference type="GO" id="GO:0043138">
    <property type="term" value="F:3'-5' DNA helicase activity"/>
    <property type="evidence" value="ECO:0007669"/>
    <property type="project" value="UniProtKB-UniRule"/>
</dbReference>
<evidence type="ECO:0000256" key="15">
    <source>
        <dbReference type="HAMAP-Rule" id="MF_01485"/>
    </source>
</evidence>
<evidence type="ECO:0000256" key="8">
    <source>
        <dbReference type="ARBA" id="ARBA00022840"/>
    </source>
</evidence>
<keyword evidence="10 15" id="KW-0238">DNA-binding</keyword>
<evidence type="ECO:0000256" key="5">
    <source>
        <dbReference type="ARBA" id="ARBA00022801"/>
    </source>
</evidence>
<feature type="compositionally biased region" description="Gly residues" evidence="16">
    <location>
        <begin position="823"/>
        <end position="840"/>
    </location>
</feature>
<feature type="region of interest" description="Disordered" evidence="16">
    <location>
        <begin position="574"/>
        <end position="596"/>
    </location>
</feature>
<dbReference type="GO" id="GO:0000724">
    <property type="term" value="P:double-strand break repair via homologous recombination"/>
    <property type="evidence" value="ECO:0007669"/>
    <property type="project" value="UniProtKB-UniRule"/>
</dbReference>
<dbReference type="HAMAP" id="MF_01485">
    <property type="entry name" value="RecB"/>
    <property type="match status" value="1"/>
</dbReference>
<dbReference type="GO" id="GO:0016887">
    <property type="term" value="F:ATP hydrolysis activity"/>
    <property type="evidence" value="ECO:0007669"/>
    <property type="project" value="RHEA"/>
</dbReference>
<dbReference type="EMBL" id="MVHS01000065">
    <property type="protein sequence ID" value="ORA65196.1"/>
    <property type="molecule type" value="Genomic_DNA"/>
</dbReference>
<evidence type="ECO:0000256" key="4">
    <source>
        <dbReference type="ARBA" id="ARBA00022763"/>
    </source>
</evidence>
<evidence type="ECO:0000256" key="12">
    <source>
        <dbReference type="ARBA" id="ARBA00023235"/>
    </source>
</evidence>
<comment type="catalytic activity">
    <reaction evidence="13 15">
        <text>Couples ATP hydrolysis with the unwinding of duplex DNA by translocating in the 3'-5' direction.</text>
        <dbReference type="EC" id="5.6.2.4"/>
    </reaction>
</comment>
<feature type="region of interest" description="Nuclease activity, interacts with RecD and RecA" evidence="15">
    <location>
        <begin position="777"/>
        <end position="1145"/>
    </location>
</feature>
<dbReference type="InterPro" id="IPR014017">
    <property type="entry name" value="DNA_helicase_UvrD-like_C"/>
</dbReference>
<dbReference type="GO" id="GO:0009338">
    <property type="term" value="C:exodeoxyribonuclease V complex"/>
    <property type="evidence" value="ECO:0007669"/>
    <property type="project" value="TreeGrafter"/>
</dbReference>
<keyword evidence="9 15" id="KW-0460">Magnesium</keyword>
<comment type="function">
    <text evidence="15">A helicase/nuclease that prepares dsDNA breaks (DSB) for recombinational DNA repair. Binds to DSBs and unwinds DNA via a highly rapid and processive ATP-dependent bidirectional helicase activity. Unwinds dsDNA until it encounters a Chi (crossover hotspot instigator) sequence from the 3' direction. Cuts ssDNA a few nucleotides 3' to the Chi site. The properties and activities of the enzyme are changed at Chi. The Chi-altered holoenzyme produces a long 3'-ssDNA overhang and facilitates RecA-binding to the ssDNA for homologous DNA recombination and repair. Holoenzyme degrades any linearized DNA that is unable to undergo homologous recombination. In the holoenzyme this subunit contributes ATPase, 3'-5' helicase, exonuclease activity and loads RecA onto ssDNA.</text>
</comment>